<dbReference type="EMBL" id="UYYB01010454">
    <property type="protein sequence ID" value="VDM68925.1"/>
    <property type="molecule type" value="Genomic_DNA"/>
</dbReference>
<evidence type="ECO:0000313" key="6">
    <source>
        <dbReference type="EMBL" id="VDM68925.1"/>
    </source>
</evidence>
<dbReference type="Pfam" id="PF03227">
    <property type="entry name" value="GILT"/>
    <property type="match status" value="1"/>
</dbReference>
<dbReference type="PANTHER" id="PTHR13234:SF8">
    <property type="entry name" value="GAMMA-INTERFERON-INDUCIBLE LYSOSOMAL THIOL REDUCTASE"/>
    <property type="match status" value="1"/>
</dbReference>
<comment type="similarity">
    <text evidence="2">Belongs to the GILT family.</text>
</comment>
<protein>
    <submittedName>
        <fullName evidence="6">Uncharacterized protein</fullName>
    </submittedName>
</protein>
<evidence type="ECO:0000256" key="1">
    <source>
        <dbReference type="ARBA" id="ARBA00004613"/>
    </source>
</evidence>
<keyword evidence="4" id="KW-0732">Signal</keyword>
<evidence type="ECO:0000256" key="2">
    <source>
        <dbReference type="ARBA" id="ARBA00005679"/>
    </source>
</evidence>
<keyword evidence="7" id="KW-1185">Reference proteome</keyword>
<name>A0A3P7KCB8_STRVU</name>
<dbReference type="GO" id="GO:0016671">
    <property type="term" value="F:oxidoreductase activity, acting on a sulfur group of donors, disulfide as acceptor"/>
    <property type="evidence" value="ECO:0007669"/>
    <property type="project" value="InterPro"/>
</dbReference>
<evidence type="ECO:0000256" key="3">
    <source>
        <dbReference type="ARBA" id="ARBA00022525"/>
    </source>
</evidence>
<organism evidence="6 7">
    <name type="scientific">Strongylus vulgaris</name>
    <name type="common">Blood worm</name>
    <dbReference type="NCBI Taxonomy" id="40348"/>
    <lineage>
        <taxon>Eukaryota</taxon>
        <taxon>Metazoa</taxon>
        <taxon>Ecdysozoa</taxon>
        <taxon>Nematoda</taxon>
        <taxon>Chromadorea</taxon>
        <taxon>Rhabditida</taxon>
        <taxon>Rhabditina</taxon>
        <taxon>Rhabditomorpha</taxon>
        <taxon>Strongyloidea</taxon>
        <taxon>Strongylidae</taxon>
        <taxon>Strongylus</taxon>
    </lineage>
</organism>
<accession>A0A3P7KCB8</accession>
<dbReference type="GO" id="GO:0005576">
    <property type="term" value="C:extracellular region"/>
    <property type="evidence" value="ECO:0007669"/>
    <property type="project" value="UniProtKB-SubCell"/>
</dbReference>
<evidence type="ECO:0000256" key="4">
    <source>
        <dbReference type="ARBA" id="ARBA00022729"/>
    </source>
</evidence>
<feature type="non-terminal residue" evidence="6">
    <location>
        <position position="1"/>
    </location>
</feature>
<dbReference type="OrthoDB" id="958254at2759"/>
<comment type="subcellular location">
    <subcellularLocation>
        <location evidence="1">Secreted</location>
    </subcellularLocation>
</comment>
<sequence length="144" mass="16140">SRAFRCTCRPWRYSCARNVLQSCIIDAVKDTGDLIELLACTQGNNTDLKKSVTECASSVRLSTPLDVDRVIDCASGATGRRLLAQHGVTQDRMLPIIQRVPTIFLNGVLEPVADEDLLHILCVRYLKPRPPECDSFKNEFFDEI</sequence>
<evidence type="ECO:0000313" key="7">
    <source>
        <dbReference type="Proteomes" id="UP000270094"/>
    </source>
</evidence>
<dbReference type="InterPro" id="IPR004911">
    <property type="entry name" value="Interferon-induced_GILT"/>
</dbReference>
<dbReference type="PANTHER" id="PTHR13234">
    <property type="entry name" value="GAMMA-INTERFERON INDUCIBLE LYSOSOMAL THIOL REDUCTASE GILT"/>
    <property type="match status" value="1"/>
</dbReference>
<keyword evidence="5" id="KW-0325">Glycoprotein</keyword>
<keyword evidence="3" id="KW-0964">Secreted</keyword>
<evidence type="ECO:0000256" key="5">
    <source>
        <dbReference type="ARBA" id="ARBA00023180"/>
    </source>
</evidence>
<dbReference type="AlphaFoldDB" id="A0A3P7KCB8"/>
<proteinExistence type="inferred from homology"/>
<reference evidence="6 7" key="1">
    <citation type="submission" date="2018-11" db="EMBL/GenBank/DDBJ databases">
        <authorList>
            <consortium name="Pathogen Informatics"/>
        </authorList>
    </citation>
    <scope>NUCLEOTIDE SEQUENCE [LARGE SCALE GENOMIC DNA]</scope>
</reference>
<dbReference type="Proteomes" id="UP000270094">
    <property type="component" value="Unassembled WGS sequence"/>
</dbReference>
<gene>
    <name evidence="6" type="ORF">SVUK_LOCUS3923</name>
</gene>